<dbReference type="GO" id="GO:0016020">
    <property type="term" value="C:membrane"/>
    <property type="evidence" value="ECO:0007669"/>
    <property type="project" value="TreeGrafter"/>
</dbReference>
<evidence type="ECO:0000256" key="2">
    <source>
        <dbReference type="ARBA" id="ARBA00006285"/>
    </source>
</evidence>
<dbReference type="Proteomes" id="UP000524404">
    <property type="component" value="Unassembled WGS sequence"/>
</dbReference>
<organism evidence="10 11">
    <name type="scientific">Arcicella rosea</name>
    <dbReference type="NCBI Taxonomy" id="502909"/>
    <lineage>
        <taxon>Bacteria</taxon>
        <taxon>Pseudomonadati</taxon>
        <taxon>Bacteroidota</taxon>
        <taxon>Cytophagia</taxon>
        <taxon>Cytophagales</taxon>
        <taxon>Flectobacillaceae</taxon>
        <taxon>Arcicella</taxon>
    </lineage>
</organism>
<dbReference type="EC" id="3.2.1.52" evidence="3"/>
<dbReference type="SUPFAM" id="SSF51445">
    <property type="entry name" value="(Trans)glycosidases"/>
    <property type="match status" value="1"/>
</dbReference>
<keyword evidence="5 10" id="KW-0326">Glycosidase</keyword>
<comment type="catalytic activity">
    <reaction evidence="1">
        <text>Hydrolysis of terminal non-reducing N-acetyl-D-hexosamine residues in N-acetyl-beta-D-hexosaminides.</text>
        <dbReference type="EC" id="3.2.1.52"/>
    </reaction>
</comment>
<dbReference type="AlphaFoldDB" id="A0A841EHL5"/>
<name>A0A841EHL5_9BACT</name>
<comment type="similarity">
    <text evidence="2">Belongs to the glycosyl hydrolase 20 family.</text>
</comment>
<dbReference type="GO" id="GO:0030203">
    <property type="term" value="P:glycosaminoglycan metabolic process"/>
    <property type="evidence" value="ECO:0007669"/>
    <property type="project" value="TreeGrafter"/>
</dbReference>
<dbReference type="Pfam" id="PF00728">
    <property type="entry name" value="Glyco_hydro_20"/>
    <property type="match status" value="1"/>
</dbReference>
<dbReference type="SUPFAM" id="SSF55545">
    <property type="entry name" value="beta-N-acetylhexosaminidase-like domain"/>
    <property type="match status" value="1"/>
</dbReference>
<dbReference type="InterPro" id="IPR026876">
    <property type="entry name" value="Fn3_assoc_repeat"/>
</dbReference>
<keyword evidence="11" id="KW-1185">Reference proteome</keyword>
<dbReference type="CDD" id="cd06563">
    <property type="entry name" value="GH20_chitobiase-like"/>
    <property type="match status" value="1"/>
</dbReference>
<keyword evidence="7" id="KW-0732">Signal</keyword>
<dbReference type="PRINTS" id="PR00738">
    <property type="entry name" value="GLHYDRLASE20"/>
</dbReference>
<accession>A0A841EHL5</accession>
<dbReference type="EMBL" id="JACHKT010000008">
    <property type="protein sequence ID" value="MBB6002892.1"/>
    <property type="molecule type" value="Genomic_DNA"/>
</dbReference>
<evidence type="ECO:0000259" key="9">
    <source>
        <dbReference type="Pfam" id="PF02838"/>
    </source>
</evidence>
<evidence type="ECO:0000256" key="7">
    <source>
        <dbReference type="SAM" id="SignalP"/>
    </source>
</evidence>
<dbReference type="Gene3D" id="3.30.379.10">
    <property type="entry name" value="Chitobiase/beta-hexosaminidase domain 2-like"/>
    <property type="match status" value="1"/>
</dbReference>
<proteinExistence type="inferred from homology"/>
<dbReference type="GO" id="GO:0004563">
    <property type="term" value="F:beta-N-acetylhexosaminidase activity"/>
    <property type="evidence" value="ECO:0007669"/>
    <property type="project" value="UniProtKB-EC"/>
</dbReference>
<reference evidence="10 11" key="1">
    <citation type="submission" date="2020-08" db="EMBL/GenBank/DDBJ databases">
        <title>Functional genomics of gut bacteria from endangered species of beetles.</title>
        <authorList>
            <person name="Carlos-Shanley C."/>
        </authorList>
    </citation>
    <scope>NUCLEOTIDE SEQUENCE [LARGE SCALE GENOMIC DNA]</scope>
    <source>
        <strain evidence="10 11">S00070</strain>
    </source>
</reference>
<dbReference type="InterPro" id="IPR015883">
    <property type="entry name" value="Glyco_hydro_20_cat"/>
</dbReference>
<dbReference type="InterPro" id="IPR029018">
    <property type="entry name" value="Hex-like_dom2"/>
</dbReference>
<dbReference type="InterPro" id="IPR025705">
    <property type="entry name" value="Beta_hexosaminidase_sua/sub"/>
</dbReference>
<dbReference type="InterPro" id="IPR015882">
    <property type="entry name" value="HEX_bac_N"/>
</dbReference>
<feature type="active site" description="Proton donor" evidence="6">
    <location>
        <position position="349"/>
    </location>
</feature>
<dbReference type="InterPro" id="IPR017853">
    <property type="entry name" value="GH"/>
</dbReference>
<evidence type="ECO:0000256" key="4">
    <source>
        <dbReference type="ARBA" id="ARBA00022801"/>
    </source>
</evidence>
<sequence>MKKSLLILLSLAVGFTAQAQKVPLNIIPQPVEIIELSGVFTLNKSSVITFNKAEGRATAEMLAQKISMPTGFSLKVQEGKNGAIQLNINDVPNEKIGKEGYTFESNAKGVNISANTSAGLFYGIQTLVQLLPKEIEGKELAKTAWTIPAVKITDYPRFAWRGVMFDVSRNFFSKEDVKKYIDQLARMKYNTFHWHLTDDEGWRIEIKSLPKLTQVGAFRVPRSGHFGDRAIPKEGEAATEGGFYTHEDIKEVVRYAQERNVTIVPEIDVPGHSMAAIAAYPELSCNKNPKTFVNPGASIADWYGNGTFKVLYENTLNPSDEKVYEFLDKVFTEVAALFPNQYIHVGGDECYKGFWAADEGCQELMRKLKIHHVEDLQGYFMNRLEKILKAKGKKLIGWDEILEGGISPEATVMSWRGIKGGIEAAKLGHDVVMTPTTFAYIDYNQGDNTVDPPIYAGLRVSKSYSFEPVPDGVEAKYILGGQANLWTEQIPNLRYAEYMSYPRVWALADVYWSPKASKNWENFSKRMEAQFDRADLAQVNYSRAVYDAIVKTTLKNNKLSLELGSELSDLDIYYSIDDTMPDNFSTKYSKIVELPEGAITLRVITYRKDKPIGHLITLKRAELEKRATKQ</sequence>
<comment type="caution">
    <text evidence="10">The sequence shown here is derived from an EMBL/GenBank/DDBJ whole genome shotgun (WGS) entry which is preliminary data.</text>
</comment>
<evidence type="ECO:0000313" key="10">
    <source>
        <dbReference type="EMBL" id="MBB6002892.1"/>
    </source>
</evidence>
<feature type="chain" id="PRO_5032520675" description="beta-N-acetylhexosaminidase" evidence="7">
    <location>
        <begin position="20"/>
        <end position="630"/>
    </location>
</feature>
<evidence type="ECO:0000256" key="5">
    <source>
        <dbReference type="ARBA" id="ARBA00023295"/>
    </source>
</evidence>
<evidence type="ECO:0000313" key="11">
    <source>
        <dbReference type="Proteomes" id="UP000524404"/>
    </source>
</evidence>
<evidence type="ECO:0000256" key="3">
    <source>
        <dbReference type="ARBA" id="ARBA00012663"/>
    </source>
</evidence>
<dbReference type="PANTHER" id="PTHR22600:SF57">
    <property type="entry name" value="BETA-N-ACETYLHEXOSAMINIDASE"/>
    <property type="match status" value="1"/>
</dbReference>
<dbReference type="Gene3D" id="3.20.20.80">
    <property type="entry name" value="Glycosidases"/>
    <property type="match status" value="1"/>
</dbReference>
<feature type="domain" description="Beta-hexosaminidase bacterial type N-terminal" evidence="9">
    <location>
        <begin position="25"/>
        <end position="155"/>
    </location>
</feature>
<evidence type="ECO:0000259" key="8">
    <source>
        <dbReference type="Pfam" id="PF00728"/>
    </source>
</evidence>
<evidence type="ECO:0000256" key="6">
    <source>
        <dbReference type="PIRSR" id="PIRSR625705-1"/>
    </source>
</evidence>
<gene>
    <name evidence="10" type="ORF">HNP25_001544</name>
</gene>
<dbReference type="GO" id="GO:0005975">
    <property type="term" value="P:carbohydrate metabolic process"/>
    <property type="evidence" value="ECO:0007669"/>
    <property type="project" value="InterPro"/>
</dbReference>
<dbReference type="RefSeq" id="WP_184132786.1">
    <property type="nucleotide sequence ID" value="NZ_JACHKT010000008.1"/>
</dbReference>
<dbReference type="PANTHER" id="PTHR22600">
    <property type="entry name" value="BETA-HEXOSAMINIDASE"/>
    <property type="match status" value="1"/>
</dbReference>
<feature type="domain" description="Glycoside hydrolase family 20 catalytic" evidence="8">
    <location>
        <begin position="158"/>
        <end position="514"/>
    </location>
</feature>
<protein>
    <recommendedName>
        <fullName evidence="3">beta-N-acetylhexosaminidase</fullName>
        <ecNumber evidence="3">3.2.1.52</ecNumber>
    </recommendedName>
</protein>
<dbReference type="Pfam" id="PF13287">
    <property type="entry name" value="Fn3_assoc"/>
    <property type="match status" value="1"/>
</dbReference>
<evidence type="ECO:0000256" key="1">
    <source>
        <dbReference type="ARBA" id="ARBA00001231"/>
    </source>
</evidence>
<feature type="signal peptide" evidence="7">
    <location>
        <begin position="1"/>
        <end position="19"/>
    </location>
</feature>
<keyword evidence="4 10" id="KW-0378">Hydrolase</keyword>
<dbReference type="Pfam" id="PF02838">
    <property type="entry name" value="Glyco_hydro_20b"/>
    <property type="match status" value="1"/>
</dbReference>